<dbReference type="InterPro" id="IPR007460">
    <property type="entry name" value="BrnT_toxin"/>
</dbReference>
<dbReference type="Proteomes" id="UP000432089">
    <property type="component" value="Unassembled WGS sequence"/>
</dbReference>
<comment type="caution">
    <text evidence="1">The sequence shown here is derived from an EMBL/GenBank/DDBJ whole genome shotgun (WGS) entry which is preliminary data.</text>
</comment>
<proteinExistence type="predicted"/>
<sequence length="82" mass="9298">MRIVWDEPKRMRNIRNHEGLDFADLSPDFFQSSIVVAAKRGRLKAIGPFGDTLLSVIFTPLGAEAVSVISMRRASRNERRLL</sequence>
<dbReference type="Gene3D" id="3.10.450.530">
    <property type="entry name" value="Ribonuclease toxin, BrnT, of type II toxin-antitoxin system"/>
    <property type="match status" value="1"/>
</dbReference>
<gene>
    <name evidence="1" type="ORF">F6X38_12455</name>
</gene>
<organism evidence="1 2">
    <name type="scientific">Plantimonas leprariae</name>
    <dbReference type="NCBI Taxonomy" id="2615207"/>
    <lineage>
        <taxon>Bacteria</taxon>
        <taxon>Pseudomonadati</taxon>
        <taxon>Pseudomonadota</taxon>
        <taxon>Alphaproteobacteria</taxon>
        <taxon>Hyphomicrobiales</taxon>
        <taxon>Aurantimonadaceae</taxon>
        <taxon>Plantimonas</taxon>
    </lineage>
</organism>
<dbReference type="Pfam" id="PF04365">
    <property type="entry name" value="BrnT_toxin"/>
    <property type="match status" value="1"/>
</dbReference>
<evidence type="ECO:0000313" key="2">
    <source>
        <dbReference type="Proteomes" id="UP000432089"/>
    </source>
</evidence>
<dbReference type="InterPro" id="IPR038573">
    <property type="entry name" value="BrnT_sf"/>
</dbReference>
<keyword evidence="2" id="KW-1185">Reference proteome</keyword>
<evidence type="ECO:0000313" key="1">
    <source>
        <dbReference type="EMBL" id="KAB0679627.1"/>
    </source>
</evidence>
<evidence type="ECO:0008006" key="3">
    <source>
        <dbReference type="Google" id="ProtNLM"/>
    </source>
</evidence>
<protein>
    <recommendedName>
        <fullName evidence="3">BrnT family toxin</fullName>
    </recommendedName>
</protein>
<reference evidence="1 2" key="1">
    <citation type="submission" date="2019-09" db="EMBL/GenBank/DDBJ databases">
        <title>YIM 132180 draft genome.</title>
        <authorList>
            <person name="Zhang K."/>
        </authorList>
    </citation>
    <scope>NUCLEOTIDE SEQUENCE [LARGE SCALE GENOMIC DNA]</scope>
    <source>
        <strain evidence="1 2">YIM 132180</strain>
    </source>
</reference>
<accession>A0A7V7PP06</accession>
<name>A0A7V7PP06_9HYPH</name>
<dbReference type="AlphaFoldDB" id="A0A7V7PP06"/>
<dbReference type="EMBL" id="VZDO01000009">
    <property type="protein sequence ID" value="KAB0679627.1"/>
    <property type="molecule type" value="Genomic_DNA"/>
</dbReference>